<proteinExistence type="predicted"/>
<dbReference type="KEGG" id="parq:DSM112329_00650"/>
<sequence length="58" mass="6106">MSPMTLTPPTIEPAAVAARRDLTVPPVADAAASRRALRAMAGAQATWLRERPGGRRPA</sequence>
<dbReference type="AlphaFoldDB" id="A0AAU7AQE1"/>
<name>A0AAU7AQE1_9ACTN</name>
<reference evidence="1" key="1">
    <citation type="submission" date="2022-12" db="EMBL/GenBank/DDBJ databases">
        <title>Paraconexibacter alkalitolerans sp. nov. and Baekduia alba sp. nov., isolated from soil and emended description of the genera Paraconexibacter (Chun et al., 2020) and Baekduia (An et al., 2020).</title>
        <authorList>
            <person name="Vieira S."/>
            <person name="Huber K.J."/>
            <person name="Geppert A."/>
            <person name="Wolf J."/>
            <person name="Neumann-Schaal M."/>
            <person name="Muesken M."/>
            <person name="Overmann J."/>
        </authorList>
    </citation>
    <scope>NUCLEOTIDE SEQUENCE</scope>
    <source>
        <strain evidence="1">AEG42_29</strain>
    </source>
</reference>
<accession>A0AAU7AQE1</accession>
<gene>
    <name evidence="1" type="ORF">DSM112329_00650</name>
</gene>
<dbReference type="EMBL" id="CP114014">
    <property type="protein sequence ID" value="XAY03827.1"/>
    <property type="molecule type" value="Genomic_DNA"/>
</dbReference>
<evidence type="ECO:0000313" key="1">
    <source>
        <dbReference type="EMBL" id="XAY03827.1"/>
    </source>
</evidence>
<dbReference type="RefSeq" id="WP_354700377.1">
    <property type="nucleotide sequence ID" value="NZ_CP114014.1"/>
</dbReference>
<protein>
    <submittedName>
        <fullName evidence="1">Uncharacterized protein</fullName>
    </submittedName>
</protein>
<organism evidence="1">
    <name type="scientific">Paraconexibacter sp. AEG42_29</name>
    <dbReference type="NCBI Taxonomy" id="2997339"/>
    <lineage>
        <taxon>Bacteria</taxon>
        <taxon>Bacillati</taxon>
        <taxon>Actinomycetota</taxon>
        <taxon>Thermoleophilia</taxon>
        <taxon>Solirubrobacterales</taxon>
        <taxon>Paraconexibacteraceae</taxon>
        <taxon>Paraconexibacter</taxon>
    </lineage>
</organism>